<dbReference type="EMBL" id="LWQU01000054">
    <property type="protein sequence ID" value="OAN60943.1"/>
    <property type="molecule type" value="Genomic_DNA"/>
</dbReference>
<dbReference type="PIRSF" id="PIRSF006157">
    <property type="entry name" value="Doxgns_DODA"/>
    <property type="match status" value="1"/>
</dbReference>
<dbReference type="PANTHER" id="PTHR30096">
    <property type="entry name" value="4,5-DOPA DIOXYGENASE EXTRADIOL-LIKE PROTEIN"/>
    <property type="match status" value="1"/>
</dbReference>
<dbReference type="Gene3D" id="3.40.830.10">
    <property type="entry name" value="LigB-like"/>
    <property type="match status" value="1"/>
</dbReference>
<dbReference type="SUPFAM" id="SSF53213">
    <property type="entry name" value="LigB-like"/>
    <property type="match status" value="1"/>
</dbReference>
<dbReference type="STRING" id="1437059.A6A05_06965"/>
<comment type="cofactor">
    <cofactor evidence="1">
        <name>Zn(2+)</name>
        <dbReference type="ChEBI" id="CHEBI:29105"/>
    </cofactor>
</comment>
<feature type="domain" description="Extradiol ring-cleavage dioxygenase class III enzyme subunit B" evidence="6">
    <location>
        <begin position="7"/>
        <end position="236"/>
    </location>
</feature>
<dbReference type="OrthoDB" id="9790889at2"/>
<dbReference type="Pfam" id="PF02900">
    <property type="entry name" value="LigB"/>
    <property type="match status" value="1"/>
</dbReference>
<sequence>MTFRQPVLFLSHGSPLVLIEDSPHRTFLQQLGQSLTRPDIIVSVTAHWTTPEVRVSTAAKPATLRDFFGFPKELYDIAYSAPGHPPMAARAAALLRTAGLTVQTEDRPHLDHGTWCPLALMWPEAEIPVIEISVQPGRDAYHHLAVGRALAPLRDQGALIIGSGGITHNLSDYSTMPLDMPFGYADLFAEWVGERIKAGDLAAMADWGKAPFADRCHPTDEHFLPLPVAMAAGGGRGRRLFAESDGPVLRLDCFQWD</sequence>
<comment type="similarity">
    <text evidence="2">Belongs to the DODA-type extradiol aromatic ring-opening dioxygenase family.</text>
</comment>
<dbReference type="AlphaFoldDB" id="A0A178MYE1"/>
<dbReference type="PANTHER" id="PTHR30096:SF0">
    <property type="entry name" value="4,5-DOPA DIOXYGENASE EXTRADIOL-LIKE PROTEIN"/>
    <property type="match status" value="1"/>
</dbReference>
<organism evidence="7 8">
    <name type="scientific">Magnetospirillum moscoviense</name>
    <dbReference type="NCBI Taxonomy" id="1437059"/>
    <lineage>
        <taxon>Bacteria</taxon>
        <taxon>Pseudomonadati</taxon>
        <taxon>Pseudomonadota</taxon>
        <taxon>Alphaproteobacteria</taxon>
        <taxon>Rhodospirillales</taxon>
        <taxon>Rhodospirillaceae</taxon>
        <taxon>Magnetospirillum</taxon>
    </lineage>
</organism>
<dbReference type="RefSeq" id="WP_068497322.1">
    <property type="nucleotide sequence ID" value="NZ_LWQU01000054.1"/>
</dbReference>
<dbReference type="GO" id="GO:0008198">
    <property type="term" value="F:ferrous iron binding"/>
    <property type="evidence" value="ECO:0007669"/>
    <property type="project" value="InterPro"/>
</dbReference>
<keyword evidence="4" id="KW-0862">Zinc</keyword>
<evidence type="ECO:0000256" key="5">
    <source>
        <dbReference type="ARBA" id="ARBA00023002"/>
    </source>
</evidence>
<dbReference type="CDD" id="cd07363">
    <property type="entry name" value="45_DOPA_Dioxygenase"/>
    <property type="match status" value="1"/>
</dbReference>
<dbReference type="InterPro" id="IPR004183">
    <property type="entry name" value="Xdiol_dOase_suB"/>
</dbReference>
<evidence type="ECO:0000256" key="1">
    <source>
        <dbReference type="ARBA" id="ARBA00001947"/>
    </source>
</evidence>
<evidence type="ECO:0000259" key="6">
    <source>
        <dbReference type="Pfam" id="PF02900"/>
    </source>
</evidence>
<accession>A0A178MYE1</accession>
<dbReference type="InterPro" id="IPR014436">
    <property type="entry name" value="Extradiol_dOase_DODA"/>
</dbReference>
<name>A0A178MYE1_9PROT</name>
<dbReference type="Proteomes" id="UP000078543">
    <property type="component" value="Unassembled WGS sequence"/>
</dbReference>
<protein>
    <recommendedName>
        <fullName evidence="6">Extradiol ring-cleavage dioxygenase class III enzyme subunit B domain-containing protein</fullName>
    </recommendedName>
</protein>
<evidence type="ECO:0000256" key="2">
    <source>
        <dbReference type="ARBA" id="ARBA00007581"/>
    </source>
</evidence>
<dbReference type="GO" id="GO:0016702">
    <property type="term" value="F:oxidoreductase activity, acting on single donors with incorporation of molecular oxygen, incorporation of two atoms of oxygen"/>
    <property type="evidence" value="ECO:0007669"/>
    <property type="project" value="UniProtKB-ARBA"/>
</dbReference>
<evidence type="ECO:0000256" key="3">
    <source>
        <dbReference type="ARBA" id="ARBA00022723"/>
    </source>
</evidence>
<dbReference type="GO" id="GO:0008270">
    <property type="term" value="F:zinc ion binding"/>
    <property type="evidence" value="ECO:0007669"/>
    <property type="project" value="InterPro"/>
</dbReference>
<comment type="caution">
    <text evidence="7">The sequence shown here is derived from an EMBL/GenBank/DDBJ whole genome shotgun (WGS) entry which is preliminary data.</text>
</comment>
<gene>
    <name evidence="7" type="ORF">A6A05_06965</name>
</gene>
<evidence type="ECO:0000256" key="4">
    <source>
        <dbReference type="ARBA" id="ARBA00022833"/>
    </source>
</evidence>
<keyword evidence="5" id="KW-0560">Oxidoreductase</keyword>
<keyword evidence="8" id="KW-1185">Reference proteome</keyword>
<evidence type="ECO:0000313" key="7">
    <source>
        <dbReference type="EMBL" id="OAN60943.1"/>
    </source>
</evidence>
<evidence type="ECO:0000313" key="8">
    <source>
        <dbReference type="Proteomes" id="UP000078543"/>
    </source>
</evidence>
<proteinExistence type="inferred from homology"/>
<reference evidence="7 8" key="1">
    <citation type="submission" date="2016-04" db="EMBL/GenBank/DDBJ databases">
        <title>Draft genome sequence of freshwater magnetotactic bacteria Magnetospirillum marisnigri SP-1 and Magnetospirillum moscoviense BB-1.</title>
        <authorList>
            <person name="Koziaeva V."/>
            <person name="Dziuba M.V."/>
            <person name="Ivanov T.M."/>
            <person name="Kuznetsov B."/>
            <person name="Grouzdev D.S."/>
        </authorList>
    </citation>
    <scope>NUCLEOTIDE SEQUENCE [LARGE SCALE GENOMIC DNA]</scope>
    <source>
        <strain evidence="7 8">BB-1</strain>
    </source>
</reference>
<keyword evidence="3" id="KW-0479">Metal-binding</keyword>